<evidence type="ECO:0000313" key="1">
    <source>
        <dbReference type="EMBL" id="ETR73830.1"/>
    </source>
</evidence>
<protein>
    <submittedName>
        <fullName evidence="1">Uncharacterized protein</fullName>
    </submittedName>
</protein>
<organism evidence="1 2">
    <name type="scientific">Candidatus Magnetoglobus multicellularis str. Araruama</name>
    <dbReference type="NCBI Taxonomy" id="890399"/>
    <lineage>
        <taxon>Bacteria</taxon>
        <taxon>Pseudomonadati</taxon>
        <taxon>Thermodesulfobacteriota</taxon>
        <taxon>Desulfobacteria</taxon>
        <taxon>Desulfobacterales</taxon>
        <taxon>Desulfobacteraceae</taxon>
        <taxon>Candidatus Magnetoglobus</taxon>
    </lineage>
</organism>
<dbReference type="Proteomes" id="UP000189670">
    <property type="component" value="Unassembled WGS sequence"/>
</dbReference>
<comment type="caution">
    <text evidence="1">The sequence shown here is derived from an EMBL/GenBank/DDBJ whole genome shotgun (WGS) entry which is preliminary data.</text>
</comment>
<dbReference type="AlphaFoldDB" id="A0A1V1PG97"/>
<evidence type="ECO:0000313" key="2">
    <source>
        <dbReference type="Proteomes" id="UP000189670"/>
    </source>
</evidence>
<proteinExistence type="predicted"/>
<sequence length="118" mass="13744">MRKTYTLDVFFDQNRYIIDWQLVKYDRIQELEKQGVSLTGSSSVLQNIEGFSYLKPFDNGTKTIIYYAPVVEINIPVPQSVERFLSGTIMRGFMEAIKNRVETRKHTLPVNDESSEMK</sequence>
<accession>A0A1V1PG97</accession>
<name>A0A1V1PG97_9BACT</name>
<gene>
    <name evidence="1" type="ORF">OMM_06716</name>
</gene>
<dbReference type="EMBL" id="ATBP01000037">
    <property type="protein sequence ID" value="ETR73830.1"/>
    <property type="molecule type" value="Genomic_DNA"/>
</dbReference>
<reference evidence="2" key="1">
    <citation type="submission" date="2012-11" db="EMBL/GenBank/DDBJ databases">
        <authorList>
            <person name="Lucero-Rivera Y.E."/>
            <person name="Tovar-Ramirez D."/>
        </authorList>
    </citation>
    <scope>NUCLEOTIDE SEQUENCE [LARGE SCALE GENOMIC DNA]</scope>
    <source>
        <strain evidence="2">Araruama</strain>
    </source>
</reference>